<evidence type="ECO:0000256" key="11">
    <source>
        <dbReference type="ARBA" id="ARBA00023225"/>
    </source>
</evidence>
<feature type="transmembrane region" description="Helical" evidence="12">
    <location>
        <begin position="147"/>
        <end position="165"/>
    </location>
</feature>
<dbReference type="GO" id="GO:0009306">
    <property type="term" value="P:protein secretion"/>
    <property type="evidence" value="ECO:0007669"/>
    <property type="project" value="InterPro"/>
</dbReference>
<feature type="compositionally biased region" description="Basic residues" evidence="13">
    <location>
        <begin position="15"/>
        <end position="24"/>
    </location>
</feature>
<keyword evidence="15" id="KW-1185">Reference proteome</keyword>
<evidence type="ECO:0000256" key="10">
    <source>
        <dbReference type="ARBA" id="ARBA00023136"/>
    </source>
</evidence>
<keyword evidence="5 12" id="KW-1003">Cell membrane</keyword>
<protein>
    <recommendedName>
        <fullName evidence="3 12">Flagellar biosynthetic protein FlhB</fullName>
    </recommendedName>
</protein>
<reference evidence="14" key="1">
    <citation type="submission" date="2018-10" db="EMBL/GenBank/DDBJ databases">
        <title>Schaedlerella arabinophila gen. nov. sp. nov., isolated from the mouse intestinal tract and comparative analysis with the genome of the closely related altered Schaedler flora strain ASF502.</title>
        <authorList>
            <person name="Miyake S."/>
            <person name="Soh M."/>
            <person name="Seedorf H."/>
        </authorList>
    </citation>
    <scope>NUCLEOTIDE SEQUENCE [LARGE SCALE GENOMIC DNA]</scope>
    <source>
        <strain evidence="14">DSM 106076</strain>
    </source>
</reference>
<feature type="region of interest" description="Disordered" evidence="13">
    <location>
        <begin position="1"/>
        <end position="24"/>
    </location>
</feature>
<dbReference type="GO" id="GO:0044780">
    <property type="term" value="P:bacterial-type flagellum assembly"/>
    <property type="evidence" value="ECO:0007669"/>
    <property type="project" value="InterPro"/>
</dbReference>
<sequence length="356" mass="40130">MADQGGQEKTERATPKKRRDERKKGHVAMSKDVVTVVSLIGIFCCLRLLFPLIYESLKDAMVFQISAVGQMEEMSFANQQQVGWNSVFVIAKCVFPLGLLSVAFAVVGTGVQTRFLFTWDPLKFKLSKLNPLKGIKNMFSLKQVIELLKASIKILILGVVLYNILKDQIIVIAKMMDTSVAASSVYVLKKIFNMVLQVGMVFIAIAGFDLFYQRWSFEKDMKMTKEEVKEEFKQMEGDPKVKGKIRSIQQSMARSRMMQAVPDADVIIRNPTHYAVALKYDLDRDNAPIVIAKGQDRIALKIVEIGEQHGVKVLENKPLARGLYASTPLNSEIPAEYYGIVAEILVEIFRLNKKLV</sequence>
<dbReference type="NCBIfam" id="TIGR00328">
    <property type="entry name" value="flhB"/>
    <property type="match status" value="1"/>
</dbReference>
<keyword evidence="4 12" id="KW-0813">Transport</keyword>
<evidence type="ECO:0000256" key="4">
    <source>
        <dbReference type="ARBA" id="ARBA00022448"/>
    </source>
</evidence>
<feature type="transmembrane region" description="Helical" evidence="12">
    <location>
        <begin position="94"/>
        <end position="117"/>
    </location>
</feature>
<dbReference type="AlphaFoldDB" id="A0A3R8L2J6"/>
<evidence type="ECO:0000256" key="6">
    <source>
        <dbReference type="ARBA" id="ARBA00022692"/>
    </source>
</evidence>
<name>A0A3R8L2J6_9FIRM</name>
<dbReference type="EMBL" id="RHJS01000002">
    <property type="protein sequence ID" value="RRK33669.1"/>
    <property type="molecule type" value="Genomic_DNA"/>
</dbReference>
<keyword evidence="10 12" id="KW-0472">Membrane</keyword>
<dbReference type="SUPFAM" id="SSF160544">
    <property type="entry name" value="EscU C-terminal domain-like"/>
    <property type="match status" value="1"/>
</dbReference>
<dbReference type="PANTHER" id="PTHR30531:SF12">
    <property type="entry name" value="FLAGELLAR BIOSYNTHETIC PROTEIN FLHB"/>
    <property type="match status" value="1"/>
</dbReference>
<evidence type="ECO:0000313" key="15">
    <source>
        <dbReference type="Proteomes" id="UP000274920"/>
    </source>
</evidence>
<dbReference type="RefSeq" id="WP_125128893.1">
    <property type="nucleotide sequence ID" value="NZ_RHJS01000002.1"/>
</dbReference>
<dbReference type="InterPro" id="IPR029025">
    <property type="entry name" value="T3SS_substrate_exporter_C"/>
</dbReference>
<dbReference type="GO" id="GO:0005886">
    <property type="term" value="C:plasma membrane"/>
    <property type="evidence" value="ECO:0007669"/>
    <property type="project" value="UniProtKB-SubCell"/>
</dbReference>
<comment type="function">
    <text evidence="12">Required for formation of the rod structure in the basal body of the flagellar apparatus. Together with FliI and FliH, may constitute the export apparatus of flagellin.</text>
</comment>
<comment type="subcellular location">
    <subcellularLocation>
        <location evidence="1">Cell membrane</location>
        <topology evidence="1">Multi-pass membrane protein</topology>
    </subcellularLocation>
</comment>
<feature type="transmembrane region" description="Helical" evidence="12">
    <location>
        <begin position="33"/>
        <end position="54"/>
    </location>
</feature>
<keyword evidence="14" id="KW-0966">Cell projection</keyword>
<accession>A0A3R8L2J6</accession>
<gene>
    <name evidence="12 14" type="primary">flhB</name>
    <name evidence="14" type="ORF">EBB54_21660</name>
</gene>
<evidence type="ECO:0000256" key="3">
    <source>
        <dbReference type="ARBA" id="ARBA00021622"/>
    </source>
</evidence>
<evidence type="ECO:0000313" key="14">
    <source>
        <dbReference type="EMBL" id="RRK33669.1"/>
    </source>
</evidence>
<evidence type="ECO:0000256" key="8">
    <source>
        <dbReference type="ARBA" id="ARBA00022927"/>
    </source>
</evidence>
<dbReference type="Gene3D" id="3.40.1690.10">
    <property type="entry name" value="secretion proteins EscU"/>
    <property type="match status" value="1"/>
</dbReference>
<dbReference type="Pfam" id="PF01312">
    <property type="entry name" value="Bac_export_2"/>
    <property type="match status" value="1"/>
</dbReference>
<evidence type="ECO:0000256" key="13">
    <source>
        <dbReference type="SAM" id="MobiDB-lite"/>
    </source>
</evidence>
<organism evidence="14 15">
    <name type="scientific">Schaedlerella arabinosiphila</name>
    <dbReference type="NCBI Taxonomy" id="2044587"/>
    <lineage>
        <taxon>Bacteria</taxon>
        <taxon>Bacillati</taxon>
        <taxon>Bacillota</taxon>
        <taxon>Clostridia</taxon>
        <taxon>Lachnospirales</taxon>
        <taxon>Lachnospiraceae</taxon>
        <taxon>Schaedlerella</taxon>
    </lineage>
</organism>
<comment type="similarity">
    <text evidence="2 12">Belongs to the type III secretion exporter family.</text>
</comment>
<evidence type="ECO:0000256" key="2">
    <source>
        <dbReference type="ARBA" id="ARBA00010690"/>
    </source>
</evidence>
<keyword evidence="9 12" id="KW-1133">Transmembrane helix</keyword>
<dbReference type="Proteomes" id="UP000274920">
    <property type="component" value="Unassembled WGS sequence"/>
</dbReference>
<dbReference type="Gene3D" id="6.10.250.2080">
    <property type="match status" value="1"/>
</dbReference>
<feature type="transmembrane region" description="Helical" evidence="12">
    <location>
        <begin position="191"/>
        <end position="212"/>
    </location>
</feature>
<evidence type="ECO:0000256" key="5">
    <source>
        <dbReference type="ARBA" id="ARBA00022475"/>
    </source>
</evidence>
<evidence type="ECO:0000256" key="9">
    <source>
        <dbReference type="ARBA" id="ARBA00022989"/>
    </source>
</evidence>
<keyword evidence="14" id="KW-0282">Flagellum</keyword>
<evidence type="ECO:0000256" key="7">
    <source>
        <dbReference type="ARBA" id="ARBA00022795"/>
    </source>
</evidence>
<keyword evidence="11 12" id="KW-1006">Bacterial flagellum protein export</keyword>
<evidence type="ECO:0000256" key="1">
    <source>
        <dbReference type="ARBA" id="ARBA00004651"/>
    </source>
</evidence>
<dbReference type="PANTHER" id="PTHR30531">
    <property type="entry name" value="FLAGELLAR BIOSYNTHETIC PROTEIN FLHB"/>
    <property type="match status" value="1"/>
</dbReference>
<dbReference type="InterPro" id="IPR006136">
    <property type="entry name" value="FlhB"/>
</dbReference>
<comment type="caution">
    <text evidence="14">The sequence shown here is derived from an EMBL/GenBank/DDBJ whole genome shotgun (WGS) entry which is preliminary data.</text>
</comment>
<proteinExistence type="inferred from homology"/>
<keyword evidence="8 12" id="KW-0653">Protein transport</keyword>
<keyword evidence="6 12" id="KW-0812">Transmembrane</keyword>
<feature type="compositionally biased region" description="Basic and acidic residues" evidence="13">
    <location>
        <begin position="1"/>
        <end position="14"/>
    </location>
</feature>
<keyword evidence="7 12" id="KW-1005">Bacterial flagellum biogenesis</keyword>
<keyword evidence="14" id="KW-0969">Cilium</keyword>
<evidence type="ECO:0000256" key="12">
    <source>
        <dbReference type="RuleBase" id="RU364091"/>
    </source>
</evidence>
<dbReference type="PRINTS" id="PR00950">
    <property type="entry name" value="TYPE3IMSPROT"/>
</dbReference>
<dbReference type="InterPro" id="IPR006135">
    <property type="entry name" value="T3SS_substrate_exporter"/>
</dbReference>